<dbReference type="FunFam" id="1.20.1560.10:FF:000013">
    <property type="entry name" value="ABC transporter C family member 2"/>
    <property type="match status" value="1"/>
</dbReference>
<dbReference type="SUPFAM" id="SSF90123">
    <property type="entry name" value="ABC transporter transmembrane region"/>
    <property type="match status" value="2"/>
</dbReference>
<dbReference type="EMBL" id="SWFS01000259">
    <property type="protein sequence ID" value="KAA8912260.1"/>
    <property type="molecule type" value="Genomic_DNA"/>
</dbReference>
<dbReference type="InterPro" id="IPR011527">
    <property type="entry name" value="ABC1_TM_dom"/>
</dbReference>
<accession>A0A642V3J4</accession>
<dbReference type="Proteomes" id="UP000761534">
    <property type="component" value="Unassembled WGS sequence"/>
</dbReference>
<dbReference type="InterPro" id="IPR003593">
    <property type="entry name" value="AAA+_ATPase"/>
</dbReference>
<dbReference type="Gene3D" id="1.20.1560.10">
    <property type="entry name" value="ABC transporter type 1, transmembrane domain"/>
    <property type="match status" value="2"/>
</dbReference>
<keyword evidence="7 11" id="KW-1133">Transmembrane helix</keyword>
<feature type="domain" description="ABC transmembrane type-1" evidence="13">
    <location>
        <begin position="310"/>
        <end position="615"/>
    </location>
</feature>
<feature type="transmembrane region" description="Helical" evidence="11">
    <location>
        <begin position="1010"/>
        <end position="1038"/>
    </location>
</feature>
<evidence type="ECO:0000256" key="3">
    <source>
        <dbReference type="ARBA" id="ARBA00022692"/>
    </source>
</evidence>
<keyword evidence="15" id="KW-1185">Reference proteome</keyword>
<dbReference type="InterPro" id="IPR036640">
    <property type="entry name" value="ABC1_TM_sf"/>
</dbReference>
<feature type="transmembrane region" description="Helical" evidence="11">
    <location>
        <begin position="449"/>
        <end position="467"/>
    </location>
</feature>
<dbReference type="CDD" id="cd03250">
    <property type="entry name" value="ABCC_MRP_domain1"/>
    <property type="match status" value="1"/>
</dbReference>
<feature type="transmembrane region" description="Helical" evidence="11">
    <location>
        <begin position="473"/>
        <end position="491"/>
    </location>
</feature>
<keyword evidence="8 11" id="KW-0472">Membrane</keyword>
<name>A0A642V3J4_9ASCO</name>
<evidence type="ECO:0000256" key="7">
    <source>
        <dbReference type="ARBA" id="ARBA00022989"/>
    </source>
</evidence>
<dbReference type="SUPFAM" id="SSF52540">
    <property type="entry name" value="P-loop containing nucleoside triphosphate hydrolases"/>
    <property type="match status" value="2"/>
</dbReference>
<evidence type="ECO:0000256" key="4">
    <source>
        <dbReference type="ARBA" id="ARBA00022737"/>
    </source>
</evidence>
<keyword evidence="4" id="KW-0677">Repeat</keyword>
<feature type="transmembrane region" description="Helical" evidence="11">
    <location>
        <begin position="1111"/>
        <end position="1130"/>
    </location>
</feature>
<keyword evidence="3 11" id="KW-0812">Transmembrane</keyword>
<evidence type="ECO:0000256" key="9">
    <source>
        <dbReference type="ARBA" id="ARBA00023180"/>
    </source>
</evidence>
<keyword evidence="2" id="KW-0813">Transport</keyword>
<dbReference type="CDD" id="cd18596">
    <property type="entry name" value="ABC_6TM_VMR1_D1_like"/>
    <property type="match status" value="1"/>
</dbReference>
<feature type="domain" description="ABC transporter" evidence="12">
    <location>
        <begin position="662"/>
        <end position="901"/>
    </location>
</feature>
<evidence type="ECO:0000256" key="5">
    <source>
        <dbReference type="ARBA" id="ARBA00022741"/>
    </source>
</evidence>
<evidence type="ECO:0000256" key="8">
    <source>
        <dbReference type="ARBA" id="ARBA00023136"/>
    </source>
</evidence>
<feature type="compositionally biased region" description="Acidic residues" evidence="10">
    <location>
        <begin position="406"/>
        <end position="419"/>
    </location>
</feature>
<dbReference type="Gene3D" id="3.40.50.300">
    <property type="entry name" value="P-loop containing nucleotide triphosphate hydrolases"/>
    <property type="match status" value="2"/>
</dbReference>
<feature type="compositionally biased region" description="Basic and acidic residues" evidence="10">
    <location>
        <begin position="904"/>
        <end position="918"/>
    </location>
</feature>
<feature type="transmembrane region" description="Helical" evidence="11">
    <location>
        <begin position="559"/>
        <end position="578"/>
    </location>
</feature>
<evidence type="ECO:0000313" key="14">
    <source>
        <dbReference type="EMBL" id="KAA8912260.1"/>
    </source>
</evidence>
<dbReference type="GO" id="GO:0016887">
    <property type="term" value="F:ATP hydrolysis activity"/>
    <property type="evidence" value="ECO:0007669"/>
    <property type="project" value="InterPro"/>
</dbReference>
<comment type="subcellular location">
    <subcellularLocation>
        <location evidence="1">Membrane</location>
        <topology evidence="1">Multi-pass membrane protein</topology>
    </subcellularLocation>
</comment>
<dbReference type="FunFam" id="3.40.50.300:FF:000825">
    <property type="entry name" value="ABC bile acid transporter"/>
    <property type="match status" value="1"/>
</dbReference>
<dbReference type="VEuPathDB" id="FungiDB:TRICI_003540"/>
<reference evidence="14" key="1">
    <citation type="journal article" date="2019" name="G3 (Bethesda)">
        <title>Genome Assemblies of Two Rare Opportunistic Yeast Pathogens: Diutina rugosa (syn. Candida rugosa) and Trichomonascus ciferrii (syn. Candida ciferrii).</title>
        <authorList>
            <person name="Mixao V."/>
            <person name="Saus E."/>
            <person name="Hansen A.P."/>
            <person name="Lass-Florl C."/>
            <person name="Gabaldon T."/>
        </authorList>
    </citation>
    <scope>NUCLEOTIDE SEQUENCE</scope>
    <source>
        <strain evidence="14">CBS 4856</strain>
    </source>
</reference>
<dbReference type="Pfam" id="PF00005">
    <property type="entry name" value="ABC_tran"/>
    <property type="match status" value="2"/>
</dbReference>
<feature type="transmembrane region" description="Helical" evidence="11">
    <location>
        <begin position="141"/>
        <end position="160"/>
    </location>
</feature>
<dbReference type="SMART" id="SM00382">
    <property type="entry name" value="AAA"/>
    <property type="match status" value="2"/>
</dbReference>
<dbReference type="PANTHER" id="PTHR24223:SF353">
    <property type="entry name" value="ABC TRANSPORTER ATP-BINDING PROTEIN_PERMEASE VMR1-RELATED"/>
    <property type="match status" value="1"/>
</dbReference>
<protein>
    <submittedName>
        <fullName evidence="14">Uncharacterized protein</fullName>
    </submittedName>
</protein>
<dbReference type="FunFam" id="3.40.50.300:FF:000565">
    <property type="entry name" value="ABC bile acid transporter"/>
    <property type="match status" value="1"/>
</dbReference>
<feature type="domain" description="ABC transmembrane type-1" evidence="13">
    <location>
        <begin position="968"/>
        <end position="1251"/>
    </location>
</feature>
<organism evidence="14 15">
    <name type="scientific">Trichomonascus ciferrii</name>
    <dbReference type="NCBI Taxonomy" id="44093"/>
    <lineage>
        <taxon>Eukaryota</taxon>
        <taxon>Fungi</taxon>
        <taxon>Dikarya</taxon>
        <taxon>Ascomycota</taxon>
        <taxon>Saccharomycotina</taxon>
        <taxon>Dipodascomycetes</taxon>
        <taxon>Dipodascales</taxon>
        <taxon>Trichomonascaceae</taxon>
        <taxon>Trichomonascus</taxon>
        <taxon>Trichomonascus ciferrii complex</taxon>
    </lineage>
</organism>
<evidence type="ECO:0000256" key="6">
    <source>
        <dbReference type="ARBA" id="ARBA00022840"/>
    </source>
</evidence>
<dbReference type="PANTHER" id="PTHR24223">
    <property type="entry name" value="ATP-BINDING CASSETTE SUB-FAMILY C"/>
    <property type="match status" value="1"/>
</dbReference>
<dbReference type="OrthoDB" id="6500128at2759"/>
<dbReference type="InterPro" id="IPR027417">
    <property type="entry name" value="P-loop_NTPase"/>
</dbReference>
<keyword evidence="9" id="KW-0325">Glycoprotein</keyword>
<feature type="domain" description="ABC transporter" evidence="12">
    <location>
        <begin position="1289"/>
        <end position="1528"/>
    </location>
</feature>
<feature type="transmembrane region" description="Helical" evidence="11">
    <location>
        <begin position="172"/>
        <end position="191"/>
    </location>
</feature>
<dbReference type="PROSITE" id="PS50893">
    <property type="entry name" value="ABC_TRANSPORTER_2"/>
    <property type="match status" value="2"/>
</dbReference>
<evidence type="ECO:0000256" key="11">
    <source>
        <dbReference type="SAM" id="Phobius"/>
    </source>
</evidence>
<keyword evidence="5" id="KW-0547">Nucleotide-binding</keyword>
<comment type="caution">
    <text evidence="14">The sequence shown here is derived from an EMBL/GenBank/DDBJ whole genome shotgun (WGS) entry which is preliminary data.</text>
</comment>
<evidence type="ECO:0000256" key="10">
    <source>
        <dbReference type="SAM" id="MobiDB-lite"/>
    </source>
</evidence>
<evidence type="ECO:0000256" key="2">
    <source>
        <dbReference type="ARBA" id="ARBA00022448"/>
    </source>
</evidence>
<dbReference type="CDD" id="cd03244">
    <property type="entry name" value="ABCC_MRP_domain2"/>
    <property type="match status" value="1"/>
</dbReference>
<feature type="region of interest" description="Disordered" evidence="10">
    <location>
        <begin position="399"/>
        <end position="429"/>
    </location>
</feature>
<feature type="region of interest" description="Disordered" evidence="10">
    <location>
        <begin position="904"/>
        <end position="930"/>
    </location>
</feature>
<dbReference type="InterPro" id="IPR050173">
    <property type="entry name" value="ABC_transporter_C-like"/>
</dbReference>
<dbReference type="CDD" id="cd18604">
    <property type="entry name" value="ABC_6TM_VMR1_D2_like"/>
    <property type="match status" value="1"/>
</dbReference>
<feature type="transmembrane region" description="Helical" evidence="11">
    <location>
        <begin position="301"/>
        <end position="324"/>
    </location>
</feature>
<dbReference type="GO" id="GO:0005524">
    <property type="term" value="F:ATP binding"/>
    <property type="evidence" value="ECO:0007669"/>
    <property type="project" value="UniProtKB-KW"/>
</dbReference>
<dbReference type="Pfam" id="PF00664">
    <property type="entry name" value="ABC_membrane"/>
    <property type="match status" value="2"/>
</dbReference>
<gene>
    <name evidence="14" type="ORF">TRICI_003540</name>
</gene>
<keyword evidence="6" id="KW-0067">ATP-binding</keyword>
<feature type="transmembrane region" description="Helical" evidence="11">
    <location>
        <begin position="1223"/>
        <end position="1244"/>
    </location>
</feature>
<dbReference type="PROSITE" id="PS50929">
    <property type="entry name" value="ABC_TM1F"/>
    <property type="match status" value="2"/>
</dbReference>
<dbReference type="GO" id="GO:0140359">
    <property type="term" value="F:ABC-type transporter activity"/>
    <property type="evidence" value="ECO:0007669"/>
    <property type="project" value="InterPro"/>
</dbReference>
<evidence type="ECO:0000259" key="12">
    <source>
        <dbReference type="PROSITE" id="PS50893"/>
    </source>
</evidence>
<feature type="transmembrane region" description="Helical" evidence="11">
    <location>
        <begin position="1186"/>
        <end position="1217"/>
    </location>
</feature>
<proteinExistence type="predicted"/>
<dbReference type="InterPro" id="IPR003439">
    <property type="entry name" value="ABC_transporter-like_ATP-bd"/>
</dbReference>
<dbReference type="InterPro" id="IPR017871">
    <property type="entry name" value="ABC_transporter-like_CS"/>
</dbReference>
<evidence type="ECO:0000313" key="15">
    <source>
        <dbReference type="Proteomes" id="UP000761534"/>
    </source>
</evidence>
<evidence type="ECO:0000256" key="1">
    <source>
        <dbReference type="ARBA" id="ARBA00004141"/>
    </source>
</evidence>
<evidence type="ECO:0000259" key="13">
    <source>
        <dbReference type="PROSITE" id="PS50929"/>
    </source>
</evidence>
<dbReference type="PROSITE" id="PS00211">
    <property type="entry name" value="ABC_TRANSPORTER_1"/>
    <property type="match status" value="2"/>
</dbReference>
<feature type="transmembrane region" description="Helical" evidence="11">
    <location>
        <begin position="344"/>
        <end position="362"/>
    </location>
</feature>
<sequence>MEFLGAHKNCKLFILIEIFLFTNTEYRYFEIFPNSAFLTGSIVTLVITNTPKKVLRWLYRTGEEPLLSGPSGECYGTIDEIHKASLNQGLPNDFQVVAQLPSSGDRARLALEGVCLAGEVIFQLLGSLLPIDRNSELPTLFWLSLGFWVYLLALFFVRILCLKFPEPLPGYLWYHFPVAYLINFVCSGILLWSQQSYWIVCEFLFATLLFYAIGTVKSGNGPSVLYKSPNRTPSPESLCSLFSKVTFSYVIPLLSVGQQRPLREPDVWDLPLEEHASYTMYRLSRTGDKSKPLLWRVAREVMFPIVCSSIYSVLASILLLMPSFLVRHILEYMEDPETNSKTLAWVYAFGIFFCCFAESILYNHSNFLSERVSVRLRALLMTLVYTKSLKRRLVDISSDNDKSDGCLEEEDEDGDDDEAQGLPAQPSSGTIINLMSVDASRIAEETTQFPRVVSAIVQLVVGFYFLYLAMGRSGLVGIAGMAVVAPTIYFLSEQYAKFNAKLLKYSDTRMEKTNELFQGIRILKYLGWENKFADSVRGIREKEIGILEKLFMIDAIGEGVYVVSPMLVTVLTFGWYTLCEGNTLTSSVAFSSLVVLNVIRDPMSELSEIVSDFFRATVSIKRIRDFLNQNETTKFDQLSSWGNRGPESPYIGFEKASFSWGIKSAQLKNRSYYDFKLDNLNIDFPIGKLTLVMGQTGSGKSSLLLALLGEMELAEGRVFLPGLRGREDVRVDGNTGLCETVAYCSQNPWLVSDNVRNNIVFASDFEESRYNTVLEACELTRDLEILDDGDNTLVGERGITLSGGQKQRISIARAMYSRSKHVLLDDCLSAVDASTASEIYNNCLTGPISEHRTIILVSHNVSLASSKAEKVVILDDGHVVAQGRPEELSNKGLLKFVSKARHGKNEAAKNGDEGHSSDSNDPTELPGGNLSQNRTAVVEEETMSSGDVGVHVYWNYIKAMGPYWFPYLMVLILAVEQGGDLLENWWLRQWSEAKGRIAAAMNNNGDPTVYYISIYFGLGLLNMTFSVIQKLIFLFGGVRASRQLFNRMMQSVLRATVRFYDSTPVGRILNRFSSDIESIDFMIARQLADFGQTIFVTLVTLFLVTYITPLFFLPGILIVMAYWAFFQYYLQTSRELKRIQSVTHSPVYQHFGETLSGLATIRAYGDQNRFIKENMQKIDTTNRPDFYTWLTGAWVCFWVDVLGGLVSFATAIFLLWNVGSIDAGLAGLSLSYATFFGYRLYYAFHIYARLQIEMNSAERVKEYTELKSEAPLVVNDKLIPLNWPEFGEIQFDKVNLRYAPDLPLVVKDLSFRVNPRSKIGVIGRTGAGKSTIITSLFRFIEVESGKITIDGIDISTIGLQNLRQNIAIIPQDPTLFTGTIRTNLDPFDNYSDADIYQALRRVHLVDNEDTNTSQNKFLDLNTSVTEQGLNFSQGQRQLLCLARALLSRPKILLLDEATASIDYATDSKIQRTIREEFKNASLITVAHRIHSIVDYDKILVMENGQAVEYDEPHVLLSQNSKFRDICLETGEISRLEAVAKGSKCTSL</sequence>
<dbReference type="GO" id="GO:0000329">
    <property type="term" value="C:fungal-type vacuole membrane"/>
    <property type="evidence" value="ECO:0007669"/>
    <property type="project" value="TreeGrafter"/>
</dbReference>